<organism evidence="2 3">
    <name type="scientific">Drosophila mojavensis</name>
    <name type="common">Fruit fly</name>
    <dbReference type="NCBI Taxonomy" id="7230"/>
    <lineage>
        <taxon>Eukaryota</taxon>
        <taxon>Metazoa</taxon>
        <taxon>Ecdysozoa</taxon>
        <taxon>Arthropoda</taxon>
        <taxon>Hexapoda</taxon>
        <taxon>Insecta</taxon>
        <taxon>Pterygota</taxon>
        <taxon>Neoptera</taxon>
        <taxon>Endopterygota</taxon>
        <taxon>Diptera</taxon>
        <taxon>Brachycera</taxon>
        <taxon>Muscomorpha</taxon>
        <taxon>Ephydroidea</taxon>
        <taxon>Drosophilidae</taxon>
        <taxon>Drosophila</taxon>
    </lineage>
</organism>
<feature type="transmembrane region" description="Helical" evidence="1">
    <location>
        <begin position="46"/>
        <end position="65"/>
    </location>
</feature>
<keyword evidence="3" id="KW-1185">Reference proteome</keyword>
<gene>
    <name evidence="2" type="primary">Dmoj\GI26677</name>
    <name evidence="2" type="ORF">Dmoj_GI26677</name>
</gene>
<proteinExistence type="predicted"/>
<name>A0A0Q9XC86_DROMO</name>
<dbReference type="Proteomes" id="UP000009192">
    <property type="component" value="Unassembled WGS sequence"/>
</dbReference>
<keyword evidence="1" id="KW-0472">Membrane</keyword>
<evidence type="ECO:0000313" key="2">
    <source>
        <dbReference type="EMBL" id="KRG02142.1"/>
    </source>
</evidence>
<protein>
    <submittedName>
        <fullName evidence="2">Uncharacterized protein</fullName>
    </submittedName>
</protein>
<feature type="transmembrane region" description="Helical" evidence="1">
    <location>
        <begin position="6"/>
        <end position="26"/>
    </location>
</feature>
<dbReference type="InParanoid" id="A0A0Q9XC86"/>
<keyword evidence="1" id="KW-0812">Transmembrane</keyword>
<reference evidence="2 3" key="1">
    <citation type="journal article" date="2007" name="Nature">
        <title>Evolution of genes and genomes on the Drosophila phylogeny.</title>
        <authorList>
            <consortium name="Drosophila 12 Genomes Consortium"/>
            <person name="Clark A.G."/>
            <person name="Eisen M.B."/>
            <person name="Smith D.R."/>
            <person name="Bergman C.M."/>
            <person name="Oliver B."/>
            <person name="Markow T.A."/>
            <person name="Kaufman T.C."/>
            <person name="Kellis M."/>
            <person name="Gelbart W."/>
            <person name="Iyer V.N."/>
            <person name="Pollard D.A."/>
            <person name="Sackton T.B."/>
            <person name="Larracuente A.M."/>
            <person name="Singh N.D."/>
            <person name="Abad J.P."/>
            <person name="Abt D.N."/>
            <person name="Adryan B."/>
            <person name="Aguade M."/>
            <person name="Akashi H."/>
            <person name="Anderson W.W."/>
            <person name="Aquadro C.F."/>
            <person name="Ardell D.H."/>
            <person name="Arguello R."/>
            <person name="Artieri C.G."/>
            <person name="Barbash D.A."/>
            <person name="Barker D."/>
            <person name="Barsanti P."/>
            <person name="Batterham P."/>
            <person name="Batzoglou S."/>
            <person name="Begun D."/>
            <person name="Bhutkar A."/>
            <person name="Blanco E."/>
            <person name="Bosak S.A."/>
            <person name="Bradley R.K."/>
            <person name="Brand A.D."/>
            <person name="Brent M.R."/>
            <person name="Brooks A.N."/>
            <person name="Brown R.H."/>
            <person name="Butlin R.K."/>
            <person name="Caggese C."/>
            <person name="Calvi B.R."/>
            <person name="Bernardo de Carvalho A."/>
            <person name="Caspi A."/>
            <person name="Castrezana S."/>
            <person name="Celniker S.E."/>
            <person name="Chang J.L."/>
            <person name="Chapple C."/>
            <person name="Chatterji S."/>
            <person name="Chinwalla A."/>
            <person name="Civetta A."/>
            <person name="Clifton S.W."/>
            <person name="Comeron J.M."/>
            <person name="Costello J.C."/>
            <person name="Coyne J.A."/>
            <person name="Daub J."/>
            <person name="David R.G."/>
            <person name="Delcher A.L."/>
            <person name="Delehaunty K."/>
            <person name="Do C.B."/>
            <person name="Ebling H."/>
            <person name="Edwards K."/>
            <person name="Eickbush T."/>
            <person name="Evans J.D."/>
            <person name="Filipski A."/>
            <person name="Findeiss S."/>
            <person name="Freyhult E."/>
            <person name="Fulton L."/>
            <person name="Fulton R."/>
            <person name="Garcia A.C."/>
            <person name="Gardiner A."/>
            <person name="Garfield D.A."/>
            <person name="Garvin B.E."/>
            <person name="Gibson G."/>
            <person name="Gilbert D."/>
            <person name="Gnerre S."/>
            <person name="Godfrey J."/>
            <person name="Good R."/>
            <person name="Gotea V."/>
            <person name="Gravely B."/>
            <person name="Greenberg A.J."/>
            <person name="Griffiths-Jones S."/>
            <person name="Gross S."/>
            <person name="Guigo R."/>
            <person name="Gustafson E.A."/>
            <person name="Haerty W."/>
            <person name="Hahn M.W."/>
            <person name="Halligan D.L."/>
            <person name="Halpern A.L."/>
            <person name="Halter G.M."/>
            <person name="Han M.V."/>
            <person name="Heger A."/>
            <person name="Hillier L."/>
            <person name="Hinrichs A.S."/>
            <person name="Holmes I."/>
            <person name="Hoskins R.A."/>
            <person name="Hubisz M.J."/>
            <person name="Hultmark D."/>
            <person name="Huntley M.A."/>
            <person name="Jaffe D.B."/>
            <person name="Jagadeeshan S."/>
            <person name="Jeck W.R."/>
            <person name="Johnson J."/>
            <person name="Jones C.D."/>
            <person name="Jordan W.C."/>
            <person name="Karpen G.H."/>
            <person name="Kataoka E."/>
            <person name="Keightley P.D."/>
            <person name="Kheradpour P."/>
            <person name="Kirkness E.F."/>
            <person name="Koerich L.B."/>
            <person name="Kristiansen K."/>
            <person name="Kudrna D."/>
            <person name="Kulathinal R.J."/>
            <person name="Kumar S."/>
            <person name="Kwok R."/>
            <person name="Lander E."/>
            <person name="Langley C.H."/>
            <person name="Lapoint R."/>
            <person name="Lazzaro B.P."/>
            <person name="Lee S.J."/>
            <person name="Levesque L."/>
            <person name="Li R."/>
            <person name="Lin C.F."/>
            <person name="Lin M.F."/>
            <person name="Lindblad-Toh K."/>
            <person name="Llopart A."/>
            <person name="Long M."/>
            <person name="Low L."/>
            <person name="Lozovsky E."/>
            <person name="Lu J."/>
            <person name="Luo M."/>
            <person name="Machado C.A."/>
            <person name="Makalowski W."/>
            <person name="Marzo M."/>
            <person name="Matsuda M."/>
            <person name="Matzkin L."/>
            <person name="McAllister B."/>
            <person name="McBride C.S."/>
            <person name="McKernan B."/>
            <person name="McKernan K."/>
            <person name="Mendez-Lago M."/>
            <person name="Minx P."/>
            <person name="Mollenhauer M.U."/>
            <person name="Montooth K."/>
            <person name="Mount S.M."/>
            <person name="Mu X."/>
            <person name="Myers E."/>
            <person name="Negre B."/>
            <person name="Newfeld S."/>
            <person name="Nielsen R."/>
            <person name="Noor M.A."/>
            <person name="O'Grady P."/>
            <person name="Pachter L."/>
            <person name="Papaceit M."/>
            <person name="Parisi M.J."/>
            <person name="Parisi M."/>
            <person name="Parts L."/>
            <person name="Pedersen J.S."/>
            <person name="Pesole G."/>
            <person name="Phillippy A.M."/>
            <person name="Ponting C.P."/>
            <person name="Pop M."/>
            <person name="Porcelli D."/>
            <person name="Powell J.R."/>
            <person name="Prohaska S."/>
            <person name="Pruitt K."/>
            <person name="Puig M."/>
            <person name="Quesneville H."/>
            <person name="Ram K.R."/>
            <person name="Rand D."/>
            <person name="Rasmussen M.D."/>
            <person name="Reed L.K."/>
            <person name="Reenan R."/>
            <person name="Reily A."/>
            <person name="Remington K.A."/>
            <person name="Rieger T.T."/>
            <person name="Ritchie M.G."/>
            <person name="Robin C."/>
            <person name="Rogers Y.H."/>
            <person name="Rohde C."/>
            <person name="Rozas J."/>
            <person name="Rubenfield M.J."/>
            <person name="Ruiz A."/>
            <person name="Russo S."/>
            <person name="Salzberg S.L."/>
            <person name="Sanchez-Gracia A."/>
            <person name="Saranga D.J."/>
            <person name="Sato H."/>
            <person name="Schaeffer S.W."/>
            <person name="Schatz M.C."/>
            <person name="Schlenke T."/>
            <person name="Schwartz R."/>
            <person name="Segarra C."/>
            <person name="Singh R.S."/>
            <person name="Sirot L."/>
            <person name="Sirota M."/>
            <person name="Sisneros N.B."/>
            <person name="Smith C.D."/>
            <person name="Smith T.F."/>
            <person name="Spieth J."/>
            <person name="Stage D.E."/>
            <person name="Stark A."/>
            <person name="Stephan W."/>
            <person name="Strausberg R.L."/>
            <person name="Strempel S."/>
            <person name="Sturgill D."/>
            <person name="Sutton G."/>
            <person name="Sutton G.G."/>
            <person name="Tao W."/>
            <person name="Teichmann S."/>
            <person name="Tobari Y.N."/>
            <person name="Tomimura Y."/>
            <person name="Tsolas J.M."/>
            <person name="Valente V.L."/>
            <person name="Venter E."/>
            <person name="Venter J.C."/>
            <person name="Vicario S."/>
            <person name="Vieira F.G."/>
            <person name="Vilella A.J."/>
            <person name="Villasante A."/>
            <person name="Walenz B."/>
            <person name="Wang J."/>
            <person name="Wasserman M."/>
            <person name="Watts T."/>
            <person name="Wilson D."/>
            <person name="Wilson R.K."/>
            <person name="Wing R.A."/>
            <person name="Wolfner M.F."/>
            <person name="Wong A."/>
            <person name="Wong G.K."/>
            <person name="Wu C.I."/>
            <person name="Wu G."/>
            <person name="Yamamoto D."/>
            <person name="Yang H.P."/>
            <person name="Yang S.P."/>
            <person name="Yorke J.A."/>
            <person name="Yoshida K."/>
            <person name="Zdobnov E."/>
            <person name="Zhang P."/>
            <person name="Zhang Y."/>
            <person name="Zimin A.V."/>
            <person name="Baldwin J."/>
            <person name="Abdouelleil A."/>
            <person name="Abdulkadir J."/>
            <person name="Abebe A."/>
            <person name="Abera B."/>
            <person name="Abreu J."/>
            <person name="Acer S.C."/>
            <person name="Aftuck L."/>
            <person name="Alexander A."/>
            <person name="An P."/>
            <person name="Anderson E."/>
            <person name="Anderson S."/>
            <person name="Arachi H."/>
            <person name="Azer M."/>
            <person name="Bachantsang P."/>
            <person name="Barry A."/>
            <person name="Bayul T."/>
            <person name="Berlin A."/>
            <person name="Bessette D."/>
            <person name="Bloom T."/>
            <person name="Blye J."/>
            <person name="Boguslavskiy L."/>
            <person name="Bonnet C."/>
            <person name="Boukhgalter B."/>
            <person name="Bourzgui I."/>
            <person name="Brown A."/>
            <person name="Cahill P."/>
            <person name="Channer S."/>
            <person name="Cheshatsang Y."/>
            <person name="Chuda L."/>
            <person name="Citroen M."/>
            <person name="Collymore A."/>
            <person name="Cooke P."/>
            <person name="Costello M."/>
            <person name="D'Aco K."/>
            <person name="Daza R."/>
            <person name="De Haan G."/>
            <person name="DeGray S."/>
            <person name="DeMaso C."/>
            <person name="Dhargay N."/>
            <person name="Dooley K."/>
            <person name="Dooley E."/>
            <person name="Doricent M."/>
            <person name="Dorje P."/>
            <person name="Dorjee K."/>
            <person name="Dupes A."/>
            <person name="Elong R."/>
            <person name="Falk J."/>
            <person name="Farina A."/>
            <person name="Faro S."/>
            <person name="Ferguson D."/>
            <person name="Fisher S."/>
            <person name="Foley C.D."/>
            <person name="Franke A."/>
            <person name="Friedrich D."/>
            <person name="Gadbois L."/>
            <person name="Gearin G."/>
            <person name="Gearin C.R."/>
            <person name="Giannoukos G."/>
            <person name="Goode T."/>
            <person name="Graham J."/>
            <person name="Grandbois E."/>
            <person name="Grewal S."/>
            <person name="Gyaltsen K."/>
            <person name="Hafez N."/>
            <person name="Hagos B."/>
            <person name="Hall J."/>
            <person name="Henson C."/>
            <person name="Hollinger A."/>
            <person name="Honan T."/>
            <person name="Huard M.D."/>
            <person name="Hughes L."/>
            <person name="Hurhula B."/>
            <person name="Husby M.E."/>
            <person name="Kamat A."/>
            <person name="Kanga B."/>
            <person name="Kashin S."/>
            <person name="Khazanovich D."/>
            <person name="Kisner P."/>
            <person name="Lance K."/>
            <person name="Lara M."/>
            <person name="Lee W."/>
            <person name="Lennon N."/>
            <person name="Letendre F."/>
            <person name="LeVine R."/>
            <person name="Lipovsky A."/>
            <person name="Liu X."/>
            <person name="Liu J."/>
            <person name="Liu S."/>
            <person name="Lokyitsang T."/>
            <person name="Lokyitsang Y."/>
            <person name="Lubonja R."/>
            <person name="Lui A."/>
            <person name="MacDonald P."/>
            <person name="Magnisalis V."/>
            <person name="Maru K."/>
            <person name="Matthews C."/>
            <person name="McCusker W."/>
            <person name="McDonough S."/>
            <person name="Mehta T."/>
            <person name="Meldrim J."/>
            <person name="Meneus L."/>
            <person name="Mihai O."/>
            <person name="Mihalev A."/>
            <person name="Mihova T."/>
            <person name="Mittelman R."/>
            <person name="Mlenga V."/>
            <person name="Montmayeur A."/>
            <person name="Mulrain L."/>
            <person name="Navidi A."/>
            <person name="Naylor J."/>
            <person name="Negash T."/>
            <person name="Nguyen T."/>
            <person name="Nguyen N."/>
            <person name="Nicol R."/>
            <person name="Norbu C."/>
            <person name="Norbu N."/>
            <person name="Novod N."/>
            <person name="O'Neill B."/>
            <person name="Osman S."/>
            <person name="Markiewicz E."/>
            <person name="Oyono O.L."/>
            <person name="Patti C."/>
            <person name="Phunkhang P."/>
            <person name="Pierre F."/>
            <person name="Priest M."/>
            <person name="Raghuraman S."/>
            <person name="Rege F."/>
            <person name="Reyes R."/>
            <person name="Rise C."/>
            <person name="Rogov P."/>
            <person name="Ross K."/>
            <person name="Ryan E."/>
            <person name="Settipalli S."/>
            <person name="Shea T."/>
            <person name="Sherpa N."/>
            <person name="Shi L."/>
            <person name="Shih D."/>
            <person name="Sparrow T."/>
            <person name="Spaulding J."/>
            <person name="Stalker J."/>
            <person name="Stange-Thomann N."/>
            <person name="Stavropoulos S."/>
            <person name="Stone C."/>
            <person name="Strader C."/>
            <person name="Tesfaye S."/>
            <person name="Thomson T."/>
            <person name="Thoulutsang Y."/>
            <person name="Thoulutsang D."/>
            <person name="Topham K."/>
            <person name="Topping I."/>
            <person name="Tsamla T."/>
            <person name="Vassiliev H."/>
            <person name="Vo A."/>
            <person name="Wangchuk T."/>
            <person name="Wangdi T."/>
            <person name="Weiand M."/>
            <person name="Wilkinson J."/>
            <person name="Wilson A."/>
            <person name="Yadav S."/>
            <person name="Young G."/>
            <person name="Yu Q."/>
            <person name="Zembek L."/>
            <person name="Zhong D."/>
            <person name="Zimmer A."/>
            <person name="Zwirko Z."/>
            <person name="Jaffe D.B."/>
            <person name="Alvarez P."/>
            <person name="Brockman W."/>
            <person name="Butler J."/>
            <person name="Chin C."/>
            <person name="Gnerre S."/>
            <person name="Grabherr M."/>
            <person name="Kleber M."/>
            <person name="Mauceli E."/>
            <person name="MacCallum I."/>
        </authorList>
    </citation>
    <scope>NUCLEOTIDE SEQUENCE [LARGE SCALE GENOMIC DNA]</scope>
    <source>
        <strain evidence="3">Tucson 15081-1352.22</strain>
    </source>
</reference>
<evidence type="ECO:0000313" key="3">
    <source>
        <dbReference type="Proteomes" id="UP000009192"/>
    </source>
</evidence>
<evidence type="ECO:0000256" key="1">
    <source>
        <dbReference type="SAM" id="Phobius"/>
    </source>
</evidence>
<dbReference type="AlphaFoldDB" id="A0A0Q9XC86"/>
<keyword evidence="1" id="KW-1133">Transmembrane helix</keyword>
<dbReference type="KEGG" id="dmo:Dmoj_GI26677"/>
<dbReference type="OrthoDB" id="7836567at2759"/>
<accession>A0A0Q9XC86</accession>
<dbReference type="EMBL" id="CH933806">
    <property type="protein sequence ID" value="KRG02142.1"/>
    <property type="molecule type" value="Genomic_DNA"/>
</dbReference>
<sequence length="80" mass="9652">MTSRKHYVYAWISYIVAFSGVSEFYFDIRTDNIRKSRLLRIYSRIISLYLLCHFGNYWLALQLTWQNTNVHLFNVVTINP</sequence>